<evidence type="ECO:0000256" key="1">
    <source>
        <dbReference type="ARBA" id="ARBA00022801"/>
    </source>
</evidence>
<name>A0A1L2ZKW6_9MICC</name>
<keyword evidence="4" id="KW-1185">Reference proteome</keyword>
<dbReference type="PANTHER" id="PTHR43540">
    <property type="entry name" value="PEROXYUREIDOACRYLATE/UREIDOACRYLATE AMIDOHYDROLASE-RELATED"/>
    <property type="match status" value="1"/>
</dbReference>
<dbReference type="Gene3D" id="3.40.50.850">
    <property type="entry name" value="Isochorismatase-like"/>
    <property type="match status" value="1"/>
</dbReference>
<evidence type="ECO:0000259" key="2">
    <source>
        <dbReference type="Pfam" id="PF00857"/>
    </source>
</evidence>
<dbReference type="SUPFAM" id="SSF52499">
    <property type="entry name" value="Isochorismatase-like hydrolases"/>
    <property type="match status" value="1"/>
</dbReference>
<dbReference type="STRING" id="556325.BHE16_01130"/>
<dbReference type="InterPro" id="IPR000868">
    <property type="entry name" value="Isochorismatase-like_dom"/>
</dbReference>
<dbReference type="Proteomes" id="UP000183530">
    <property type="component" value="Chromosome"/>
</dbReference>
<proteinExistence type="predicted"/>
<feature type="domain" description="Isochorismatase-like" evidence="2">
    <location>
        <begin position="2"/>
        <end position="151"/>
    </location>
</feature>
<dbReference type="Pfam" id="PF00857">
    <property type="entry name" value="Isochorismatase"/>
    <property type="match status" value="1"/>
</dbReference>
<reference evidence="3 4" key="1">
    <citation type="submission" date="2016-11" db="EMBL/GenBank/DDBJ databases">
        <title>Genome sequencing of Zhihengliuella aestuarii B18 antagonistic to Plasmodiophora brassicae.</title>
        <authorList>
            <person name="Luo Y."/>
        </authorList>
    </citation>
    <scope>NUCLEOTIDE SEQUENCE [LARGE SCALE GENOMIC DNA]</scope>
    <source>
        <strain evidence="3 4">B18</strain>
    </source>
</reference>
<accession>A0A1L2ZKW6</accession>
<protein>
    <recommendedName>
        <fullName evidence="2">Isochorismatase-like domain-containing protein</fullName>
    </recommendedName>
</protein>
<dbReference type="InterPro" id="IPR036380">
    <property type="entry name" value="Isochorismatase-like_sf"/>
</dbReference>
<dbReference type="InterPro" id="IPR050272">
    <property type="entry name" value="Isochorismatase-like_hydrls"/>
</dbReference>
<dbReference type="KEGG" id="nae:BHE16_01130"/>
<dbReference type="CDD" id="cd00431">
    <property type="entry name" value="cysteine_hydrolases"/>
    <property type="match status" value="1"/>
</dbReference>
<dbReference type="PANTHER" id="PTHR43540:SF6">
    <property type="entry name" value="ISOCHORISMATASE-LIKE DOMAIN-CONTAINING PROTEIN"/>
    <property type="match status" value="1"/>
</dbReference>
<dbReference type="EMBL" id="CP018135">
    <property type="protein sequence ID" value="APF39850.1"/>
    <property type="molecule type" value="Genomic_DNA"/>
</dbReference>
<dbReference type="AlphaFoldDB" id="A0A1L2ZKW6"/>
<gene>
    <name evidence="3" type="ORF">BHE16_01130</name>
</gene>
<sequence>MGNVSTILDAARAAGAPVIFNRIVVYPGAAGGTNAPISNMLGSELFKLGSWGAEIVDELKPADSDIVLDRNRMSAFNGSGLDFILRNLGVSKVVVVGGWTNMAVEHTVRDAADHGFEVSIVSDATSSINAEWHEAALSFALLNIATITDTKSVVEAPNA</sequence>
<evidence type="ECO:0000313" key="3">
    <source>
        <dbReference type="EMBL" id="APF39850.1"/>
    </source>
</evidence>
<dbReference type="GO" id="GO:0016787">
    <property type="term" value="F:hydrolase activity"/>
    <property type="evidence" value="ECO:0007669"/>
    <property type="project" value="UniProtKB-KW"/>
</dbReference>
<keyword evidence="1" id="KW-0378">Hydrolase</keyword>
<evidence type="ECO:0000313" key="4">
    <source>
        <dbReference type="Proteomes" id="UP000183530"/>
    </source>
</evidence>
<organism evidence="3 4">
    <name type="scientific">Neomicrococcus aestuarii</name>
    <dbReference type="NCBI Taxonomy" id="556325"/>
    <lineage>
        <taxon>Bacteria</taxon>
        <taxon>Bacillati</taxon>
        <taxon>Actinomycetota</taxon>
        <taxon>Actinomycetes</taxon>
        <taxon>Micrococcales</taxon>
        <taxon>Micrococcaceae</taxon>
        <taxon>Neomicrococcus</taxon>
    </lineage>
</organism>